<evidence type="ECO:0000313" key="2">
    <source>
        <dbReference type="EMBL" id="SUZ68965.1"/>
    </source>
</evidence>
<dbReference type="Gene3D" id="3.90.320.10">
    <property type="match status" value="1"/>
</dbReference>
<feature type="domain" description="PD-(D/E)XK endonuclease-like" evidence="1">
    <location>
        <begin position="5"/>
        <end position="253"/>
    </location>
</feature>
<gene>
    <name evidence="2" type="ORF">METZ01_LOCUS21819</name>
</gene>
<protein>
    <recommendedName>
        <fullName evidence="1">PD-(D/E)XK endonuclease-like domain-containing protein</fullName>
    </recommendedName>
</protein>
<proteinExistence type="predicted"/>
<dbReference type="InterPro" id="IPR038726">
    <property type="entry name" value="PDDEXK_AddAB-type"/>
</dbReference>
<organism evidence="2">
    <name type="scientific">marine metagenome</name>
    <dbReference type="NCBI Taxonomy" id="408172"/>
    <lineage>
        <taxon>unclassified sequences</taxon>
        <taxon>metagenomes</taxon>
        <taxon>ecological metagenomes</taxon>
    </lineage>
</organism>
<reference evidence="2" key="1">
    <citation type="submission" date="2018-05" db="EMBL/GenBank/DDBJ databases">
        <authorList>
            <person name="Lanie J.A."/>
            <person name="Ng W.-L."/>
            <person name="Kazmierczak K.M."/>
            <person name="Andrzejewski T.M."/>
            <person name="Davidsen T.M."/>
            <person name="Wayne K.J."/>
            <person name="Tettelin H."/>
            <person name="Glass J.I."/>
            <person name="Rusch D."/>
            <person name="Podicherti R."/>
            <person name="Tsui H.-C.T."/>
            <person name="Winkler M.E."/>
        </authorList>
    </citation>
    <scope>NUCLEOTIDE SEQUENCE</scope>
</reference>
<name>A0A381PPJ8_9ZZZZ</name>
<dbReference type="InterPro" id="IPR011604">
    <property type="entry name" value="PDDEXK-like_dom_sf"/>
</dbReference>
<dbReference type="InterPro" id="IPR011335">
    <property type="entry name" value="Restrct_endonuc-II-like"/>
</dbReference>
<evidence type="ECO:0000259" key="1">
    <source>
        <dbReference type="Pfam" id="PF12705"/>
    </source>
</evidence>
<dbReference type="SUPFAM" id="SSF52980">
    <property type="entry name" value="Restriction endonuclease-like"/>
    <property type="match status" value="1"/>
</dbReference>
<dbReference type="Pfam" id="PF12705">
    <property type="entry name" value="PDDEXK_1"/>
    <property type="match status" value="1"/>
</dbReference>
<dbReference type="AlphaFoldDB" id="A0A381PPJ8"/>
<dbReference type="EMBL" id="UINC01001049">
    <property type="protein sequence ID" value="SUZ68965.1"/>
    <property type="molecule type" value="Genomic_DNA"/>
</dbReference>
<sequence>MTRPFSHSSLSSYEQCPARYKFSYVDNINKPYESIESFLGRRVHESLEFLYSEIREGFLPLFDGVIDHFTKGWNEKWHKDVVIVKKRFSTDYYFKLGTDCLGRYYRKHKPFASPVEEIEYTVLFKMDPEDDFQIKGIIDRLDYLGDGKWEIHDYKTSSRSMSQADANQNRQLALYQLGIQQVFDGVKKVDLVWHFLRHGEEVRSSRTVQELQDLKTKVRNLVSEIRESVQNGGPFPPQKSPLCNWCFYWEECPAMAGHNPVVKRETAS</sequence>
<accession>A0A381PPJ8</accession>